<dbReference type="GO" id="GO:0006260">
    <property type="term" value="P:DNA replication"/>
    <property type="evidence" value="ECO:0007669"/>
    <property type="project" value="UniProtKB-KW"/>
</dbReference>
<comment type="caution">
    <text evidence="15">The sequence shown here is derived from an EMBL/GenBank/DDBJ whole genome shotgun (WGS) entry which is preliminary data.</text>
</comment>
<feature type="compositionally biased region" description="Basic and acidic residues" evidence="10">
    <location>
        <begin position="119"/>
        <end position="130"/>
    </location>
</feature>
<dbReference type="FunFam" id="2.40.50.140:FF:000117">
    <property type="entry name" value="Replication protein A subunit"/>
    <property type="match status" value="1"/>
</dbReference>
<dbReference type="GO" id="GO:0005662">
    <property type="term" value="C:DNA replication factor A complex"/>
    <property type="evidence" value="ECO:0007669"/>
    <property type="project" value="UniProtKB-ARBA"/>
</dbReference>
<keyword evidence="7 9" id="KW-0238">DNA-binding</keyword>
<dbReference type="Pfam" id="PF16900">
    <property type="entry name" value="REPA_OB_2"/>
    <property type="match status" value="1"/>
</dbReference>
<dbReference type="InterPro" id="IPR004591">
    <property type="entry name" value="Rfa1"/>
</dbReference>
<dbReference type="OrthoDB" id="1751331at2759"/>
<evidence type="ECO:0000313" key="16">
    <source>
        <dbReference type="Proteomes" id="UP000664521"/>
    </source>
</evidence>
<dbReference type="NCBIfam" id="TIGR00617">
    <property type="entry name" value="rpa1"/>
    <property type="match status" value="1"/>
</dbReference>
<comment type="subunit">
    <text evidence="9">Component of the heterotrimeric canonical replication protein A complex (RPA).</text>
</comment>
<sequence>MAANAASHINQGSLSAIFSSSNDPNSNKLEPILQCVQVKPIASQPGAPERFRVVFSDIINFVQSMLATQANGVVQEGKLVKGCFVRLKSFQANQVKGKRIIIVLDLEVLEELGSCEKIGEPKALDPKPDDGQPQSTTTMTAGGFYGNKPAAQPQQQQQQQSLSSRPNTNSSSHANIYPIEALSPYAHKWTIKARCTNKSEIKTWHNKNGEGKLFSVNLLDESGEIKATGFNDQCDALYEIFQEGRVYYVSAPCRVQLAKKQFTNLANDYELSFERDTQVEKAEEQDGVPQVRFNFTSIGDLQTVEKDTTIDTIGILKEIGETSQITSKTTSKPYDKRDLTLVDNTGFSVRLTIWGNTATNFDVMPDSVVAFKGVKVSDFNGRSLSLLSSGSMSIDPDIDDAHKLKGWYDAQGRNDTFTSHAGMAGGMTAAGGRGDPLKTILQIKEENLGMGETTDYFTTKATIVYVKQDNVSYPACLSEGCNKKVVETDPGQWRCERCDKTHPKPEHRYIMSINVSDHTGQIWLSCFDDVGRMVMGMSADQMMELKENDDKAAGDAFQDANSKTWIFKCRAKMDNFQDQQRVRYQVSGAAPLNYANECSKLTELIKLYSMS</sequence>
<name>A0A8H3PE21_9LECA</name>
<dbReference type="InterPro" id="IPR047192">
    <property type="entry name" value="Euk_RPA1_DBD_C"/>
</dbReference>
<dbReference type="InterPro" id="IPR013955">
    <property type="entry name" value="Rep_factor-A_C"/>
</dbReference>
<dbReference type="GO" id="GO:0006281">
    <property type="term" value="P:DNA repair"/>
    <property type="evidence" value="ECO:0007669"/>
    <property type="project" value="InterPro"/>
</dbReference>
<dbReference type="AlphaFoldDB" id="A0A8H3PE21"/>
<evidence type="ECO:0000259" key="12">
    <source>
        <dbReference type="Pfam" id="PF04057"/>
    </source>
</evidence>
<evidence type="ECO:0000259" key="13">
    <source>
        <dbReference type="Pfam" id="PF08646"/>
    </source>
</evidence>
<evidence type="ECO:0000259" key="11">
    <source>
        <dbReference type="Pfam" id="PF01336"/>
    </source>
</evidence>
<evidence type="ECO:0000256" key="6">
    <source>
        <dbReference type="ARBA" id="ARBA00022833"/>
    </source>
</evidence>
<keyword evidence="3 9" id="KW-0235">DNA replication</keyword>
<dbReference type="GO" id="GO:0006310">
    <property type="term" value="P:DNA recombination"/>
    <property type="evidence" value="ECO:0007669"/>
    <property type="project" value="InterPro"/>
</dbReference>
<dbReference type="GO" id="GO:0008270">
    <property type="term" value="F:zinc ion binding"/>
    <property type="evidence" value="ECO:0007669"/>
    <property type="project" value="UniProtKB-KW"/>
</dbReference>
<proteinExistence type="inferred from homology"/>
<gene>
    <name evidence="15" type="primary">RFA1</name>
    <name evidence="15" type="ORF">HETSPECPRED_001063</name>
</gene>
<dbReference type="InterPro" id="IPR031657">
    <property type="entry name" value="REPA_OB_2"/>
</dbReference>
<dbReference type="InterPro" id="IPR012340">
    <property type="entry name" value="NA-bd_OB-fold"/>
</dbReference>
<dbReference type="Pfam" id="PF01336">
    <property type="entry name" value="tRNA_anti-codon"/>
    <property type="match status" value="1"/>
</dbReference>
<dbReference type="Pfam" id="PF04057">
    <property type="entry name" value="Rep-A_N"/>
    <property type="match status" value="1"/>
</dbReference>
<dbReference type="FunFam" id="2.40.50.140:FF:000041">
    <property type="entry name" value="Replication protein A subunit"/>
    <property type="match status" value="1"/>
</dbReference>
<dbReference type="FunFam" id="2.40.50.140:FF:000090">
    <property type="entry name" value="Replication protein A subunit"/>
    <property type="match status" value="1"/>
</dbReference>
<dbReference type="GO" id="GO:0000781">
    <property type="term" value="C:chromosome, telomeric region"/>
    <property type="evidence" value="ECO:0007669"/>
    <property type="project" value="UniProtKB-ARBA"/>
</dbReference>
<feature type="domain" description="Replication factor A C-terminal" evidence="13">
    <location>
        <begin position="456"/>
        <end position="601"/>
    </location>
</feature>
<keyword evidence="8 9" id="KW-0539">Nucleus</keyword>
<evidence type="ECO:0000256" key="9">
    <source>
        <dbReference type="RuleBase" id="RU364130"/>
    </source>
</evidence>
<keyword evidence="16" id="KW-1185">Reference proteome</keyword>
<keyword evidence="5 9" id="KW-0863">Zinc-finger</keyword>
<feature type="domain" description="Replication protein A OB" evidence="14">
    <location>
        <begin position="298"/>
        <end position="395"/>
    </location>
</feature>
<dbReference type="GO" id="GO:0007004">
    <property type="term" value="P:telomere maintenance via telomerase"/>
    <property type="evidence" value="ECO:0007669"/>
    <property type="project" value="UniProtKB-ARBA"/>
</dbReference>
<dbReference type="CDD" id="cd04477">
    <property type="entry name" value="RPA1N"/>
    <property type="match status" value="1"/>
</dbReference>
<dbReference type="EMBL" id="CAJPDS010000113">
    <property type="protein sequence ID" value="CAF9938420.1"/>
    <property type="molecule type" value="Genomic_DNA"/>
</dbReference>
<evidence type="ECO:0000256" key="4">
    <source>
        <dbReference type="ARBA" id="ARBA00022723"/>
    </source>
</evidence>
<feature type="domain" description="Replication factor-A protein 1 N-terminal" evidence="12">
    <location>
        <begin position="11"/>
        <end position="110"/>
    </location>
</feature>
<keyword evidence="4 9" id="KW-0479">Metal-binding</keyword>
<evidence type="ECO:0000259" key="14">
    <source>
        <dbReference type="Pfam" id="PF16900"/>
    </source>
</evidence>
<dbReference type="InterPro" id="IPR007199">
    <property type="entry name" value="Rep_factor-A_N"/>
</dbReference>
<evidence type="ECO:0000256" key="7">
    <source>
        <dbReference type="ARBA" id="ARBA00023125"/>
    </source>
</evidence>
<evidence type="ECO:0000256" key="1">
    <source>
        <dbReference type="ARBA" id="ARBA00004123"/>
    </source>
</evidence>
<comment type="similarity">
    <text evidence="2 9">Belongs to the replication factor A protein 1 family.</text>
</comment>
<feature type="compositionally biased region" description="Low complexity" evidence="10">
    <location>
        <begin position="149"/>
        <end position="170"/>
    </location>
</feature>
<evidence type="ECO:0000256" key="8">
    <source>
        <dbReference type="ARBA" id="ARBA00023242"/>
    </source>
</evidence>
<dbReference type="Pfam" id="PF08646">
    <property type="entry name" value="Rep_fac-A_C"/>
    <property type="match status" value="1"/>
</dbReference>
<dbReference type="CDD" id="cd04474">
    <property type="entry name" value="RPA1_DBD_A"/>
    <property type="match status" value="1"/>
</dbReference>
<dbReference type="SUPFAM" id="SSF50249">
    <property type="entry name" value="Nucleic acid-binding proteins"/>
    <property type="match status" value="4"/>
</dbReference>
<dbReference type="CDD" id="cd04476">
    <property type="entry name" value="RPA1_DBD_C"/>
    <property type="match status" value="1"/>
</dbReference>
<organism evidence="15 16">
    <name type="scientific">Heterodermia speciosa</name>
    <dbReference type="NCBI Taxonomy" id="116794"/>
    <lineage>
        <taxon>Eukaryota</taxon>
        <taxon>Fungi</taxon>
        <taxon>Dikarya</taxon>
        <taxon>Ascomycota</taxon>
        <taxon>Pezizomycotina</taxon>
        <taxon>Lecanoromycetes</taxon>
        <taxon>OSLEUM clade</taxon>
        <taxon>Lecanoromycetidae</taxon>
        <taxon>Caliciales</taxon>
        <taxon>Physciaceae</taxon>
        <taxon>Heterodermia</taxon>
    </lineage>
</organism>
<dbReference type="InterPro" id="IPR004365">
    <property type="entry name" value="NA-bd_OB_tRNA"/>
</dbReference>
<dbReference type="CDD" id="cd04475">
    <property type="entry name" value="RPA1_DBD_B"/>
    <property type="match status" value="1"/>
</dbReference>
<dbReference type="Proteomes" id="UP000664521">
    <property type="component" value="Unassembled WGS sequence"/>
</dbReference>
<keyword evidence="6 9" id="KW-0862">Zinc</keyword>
<dbReference type="PANTHER" id="PTHR47165">
    <property type="entry name" value="OS03G0429900 PROTEIN"/>
    <property type="match status" value="1"/>
</dbReference>
<evidence type="ECO:0000256" key="3">
    <source>
        <dbReference type="ARBA" id="ARBA00022705"/>
    </source>
</evidence>
<reference evidence="15" key="1">
    <citation type="submission" date="2021-03" db="EMBL/GenBank/DDBJ databases">
        <authorList>
            <person name="Tagirdzhanova G."/>
        </authorList>
    </citation>
    <scope>NUCLEOTIDE SEQUENCE</scope>
</reference>
<dbReference type="GO" id="GO:0003697">
    <property type="term" value="F:single-stranded DNA binding"/>
    <property type="evidence" value="ECO:0007669"/>
    <property type="project" value="UniProtKB-ARBA"/>
</dbReference>
<dbReference type="FunFam" id="2.40.50.140:FF:000064">
    <property type="entry name" value="Replication protein A subunit"/>
    <property type="match status" value="1"/>
</dbReference>
<evidence type="ECO:0000256" key="10">
    <source>
        <dbReference type="SAM" id="MobiDB-lite"/>
    </source>
</evidence>
<protein>
    <recommendedName>
        <fullName evidence="9">Replication protein A subunit</fullName>
    </recommendedName>
</protein>
<comment type="subcellular location">
    <subcellularLocation>
        <location evidence="1 9">Nucleus</location>
    </subcellularLocation>
</comment>
<evidence type="ECO:0000256" key="2">
    <source>
        <dbReference type="ARBA" id="ARBA00005690"/>
    </source>
</evidence>
<dbReference type="PANTHER" id="PTHR47165:SF4">
    <property type="entry name" value="OS03G0429900 PROTEIN"/>
    <property type="match status" value="1"/>
</dbReference>
<feature type="region of interest" description="Disordered" evidence="10">
    <location>
        <begin position="119"/>
        <end position="170"/>
    </location>
</feature>
<evidence type="ECO:0000313" key="15">
    <source>
        <dbReference type="EMBL" id="CAF9938420.1"/>
    </source>
</evidence>
<dbReference type="Gene3D" id="2.40.50.140">
    <property type="entry name" value="Nucleic acid-binding proteins"/>
    <property type="match status" value="4"/>
</dbReference>
<feature type="domain" description="OB" evidence="11">
    <location>
        <begin position="189"/>
        <end position="270"/>
    </location>
</feature>
<evidence type="ECO:0000256" key="5">
    <source>
        <dbReference type="ARBA" id="ARBA00022771"/>
    </source>
</evidence>
<comment type="function">
    <text evidence="9">As part of the replication protein A (RPA/RP-A), a single-stranded DNA-binding heterotrimeric complex, may play an essential role in DNA replication, recombination and repair. Binds and stabilizes single-stranded DNA intermediates, preventing complementary DNA reannealing and recruiting different proteins involved in DNA metabolism.</text>
</comment>
<accession>A0A8H3PE21</accession>